<reference evidence="8" key="1">
    <citation type="submission" date="2023-06" db="EMBL/GenBank/DDBJ databases">
        <title>Genomic analysis of the entomopathogenic nematode Steinernema hermaphroditum.</title>
        <authorList>
            <person name="Schwarz E.M."/>
            <person name="Heppert J.K."/>
            <person name="Baniya A."/>
            <person name="Schwartz H.T."/>
            <person name="Tan C.-H."/>
            <person name="Antoshechkin I."/>
            <person name="Sternberg P.W."/>
            <person name="Goodrich-Blair H."/>
            <person name="Dillman A.R."/>
        </authorList>
    </citation>
    <scope>NUCLEOTIDE SEQUENCE</scope>
    <source>
        <strain evidence="8">PS9179</strain>
        <tissue evidence="8">Whole animal</tissue>
    </source>
</reference>
<dbReference type="Pfam" id="PF10324">
    <property type="entry name" value="7TM_GPCR_Srw"/>
    <property type="match status" value="1"/>
</dbReference>
<dbReference type="PRINTS" id="PR00237">
    <property type="entry name" value="GPCRRHODOPSN"/>
</dbReference>
<dbReference type="CDD" id="cd14978">
    <property type="entry name" value="7tmA_FMRFamide_R-like"/>
    <property type="match status" value="1"/>
</dbReference>
<feature type="transmembrane region" description="Helical" evidence="6">
    <location>
        <begin position="30"/>
        <end position="50"/>
    </location>
</feature>
<evidence type="ECO:0000256" key="2">
    <source>
        <dbReference type="ARBA" id="ARBA00022692"/>
    </source>
</evidence>
<feature type="transmembrane region" description="Helical" evidence="6">
    <location>
        <begin position="214"/>
        <end position="236"/>
    </location>
</feature>
<dbReference type="PANTHER" id="PTHR46895:SF4">
    <property type="entry name" value="G-PROTEIN COUPLED RECEPTORS FAMILY 1 PROFILE DOMAIN-CONTAINING PROTEIN"/>
    <property type="match status" value="1"/>
</dbReference>
<dbReference type="GO" id="GO:0008528">
    <property type="term" value="F:G protein-coupled peptide receptor activity"/>
    <property type="evidence" value="ECO:0007669"/>
    <property type="project" value="InterPro"/>
</dbReference>
<evidence type="ECO:0000256" key="1">
    <source>
        <dbReference type="ARBA" id="ARBA00004370"/>
    </source>
</evidence>
<dbReference type="AlphaFoldDB" id="A0AA39LV20"/>
<dbReference type="GO" id="GO:0016020">
    <property type="term" value="C:membrane"/>
    <property type="evidence" value="ECO:0007669"/>
    <property type="project" value="UniProtKB-SubCell"/>
</dbReference>
<sequence length="405" mass="46369">MARTNLSELCLTYEQMQMHGTELEKYLQRYLFPCVAIFGILGNALNLTVLLNRSMRSRANTFLALLAISDIAFLSLLVPNILANYPIFTFNYYFRFFYLNAKVHLLSFANWSSAVAIWSVIAVCADRLIGIRRPLYTRSDWRGYRMLLLISAMVLLTGTLTLYQHVAYKCLVRSYCHGSQLYSKCLPVSSPKWFGKQPNPYSRAFRNFIDVSTMLYVVLIIICPIVLLTVLNILLLCSLRKRTKKLVFGKDDASRVTIDGMAYQKTEQRVTLTVALIVTMFTVTNGPSALIHLLSTVYQIRLQDWYDITLIGSTLVICGKASNFILFCLCSKHFRNRLFALTQKKMHSKLDTITVRLIDRRKDSHSATHSRRFSVASDVPRKERSRSLAPASQSQIQLQRPVLKQ</sequence>
<comment type="subcellular location">
    <subcellularLocation>
        <location evidence="1">Membrane</location>
    </subcellularLocation>
</comment>
<comment type="caution">
    <text evidence="8">The sequence shown here is derived from an EMBL/GenBank/DDBJ whole genome shotgun (WGS) entry which is preliminary data.</text>
</comment>
<proteinExistence type="predicted"/>
<dbReference type="EMBL" id="JAUCMV010000003">
    <property type="protein sequence ID" value="KAK0410673.1"/>
    <property type="molecule type" value="Genomic_DNA"/>
</dbReference>
<keyword evidence="3 6" id="KW-1133">Transmembrane helix</keyword>
<feature type="transmembrane region" description="Helical" evidence="6">
    <location>
        <begin position="305"/>
        <end position="329"/>
    </location>
</feature>
<evidence type="ECO:0000259" key="7">
    <source>
        <dbReference type="PROSITE" id="PS50262"/>
    </source>
</evidence>
<feature type="transmembrane region" description="Helical" evidence="6">
    <location>
        <begin position="103"/>
        <end position="125"/>
    </location>
</feature>
<feature type="transmembrane region" description="Helical" evidence="6">
    <location>
        <begin position="62"/>
        <end position="83"/>
    </location>
</feature>
<evidence type="ECO:0000313" key="9">
    <source>
        <dbReference type="Proteomes" id="UP001175271"/>
    </source>
</evidence>
<dbReference type="Proteomes" id="UP001175271">
    <property type="component" value="Unassembled WGS sequence"/>
</dbReference>
<evidence type="ECO:0000256" key="6">
    <source>
        <dbReference type="SAM" id="Phobius"/>
    </source>
</evidence>
<dbReference type="Gene3D" id="1.20.1070.10">
    <property type="entry name" value="Rhodopsin 7-helix transmembrane proteins"/>
    <property type="match status" value="1"/>
</dbReference>
<dbReference type="PANTHER" id="PTHR46895">
    <property type="entry name" value="PROTEIN CBG20548-RELATED"/>
    <property type="match status" value="1"/>
</dbReference>
<keyword evidence="9" id="KW-1185">Reference proteome</keyword>
<keyword evidence="4 6" id="KW-0472">Membrane</keyword>
<feature type="transmembrane region" description="Helical" evidence="6">
    <location>
        <begin position="146"/>
        <end position="166"/>
    </location>
</feature>
<keyword evidence="2 6" id="KW-0812">Transmembrane</keyword>
<evidence type="ECO:0000256" key="3">
    <source>
        <dbReference type="ARBA" id="ARBA00022989"/>
    </source>
</evidence>
<evidence type="ECO:0000313" key="8">
    <source>
        <dbReference type="EMBL" id="KAK0410673.1"/>
    </source>
</evidence>
<feature type="transmembrane region" description="Helical" evidence="6">
    <location>
        <begin position="270"/>
        <end position="293"/>
    </location>
</feature>
<dbReference type="InterPro" id="IPR017452">
    <property type="entry name" value="GPCR_Rhodpsn_7TM"/>
</dbReference>
<evidence type="ECO:0000256" key="4">
    <source>
        <dbReference type="ARBA" id="ARBA00023136"/>
    </source>
</evidence>
<protein>
    <recommendedName>
        <fullName evidence="7">G-protein coupled receptors family 1 profile domain-containing protein</fullName>
    </recommendedName>
</protein>
<accession>A0AA39LV20</accession>
<gene>
    <name evidence="8" type="ORF">QR680_005267</name>
</gene>
<feature type="region of interest" description="Disordered" evidence="5">
    <location>
        <begin position="368"/>
        <end position="405"/>
    </location>
</feature>
<dbReference type="SUPFAM" id="SSF81321">
    <property type="entry name" value="Family A G protein-coupled receptor-like"/>
    <property type="match status" value="1"/>
</dbReference>
<dbReference type="InterPro" id="IPR000276">
    <property type="entry name" value="GPCR_Rhodpsn"/>
</dbReference>
<dbReference type="PROSITE" id="PS50262">
    <property type="entry name" value="G_PROTEIN_RECEP_F1_2"/>
    <property type="match status" value="1"/>
</dbReference>
<organism evidence="8 9">
    <name type="scientific">Steinernema hermaphroditum</name>
    <dbReference type="NCBI Taxonomy" id="289476"/>
    <lineage>
        <taxon>Eukaryota</taxon>
        <taxon>Metazoa</taxon>
        <taxon>Ecdysozoa</taxon>
        <taxon>Nematoda</taxon>
        <taxon>Chromadorea</taxon>
        <taxon>Rhabditida</taxon>
        <taxon>Tylenchina</taxon>
        <taxon>Panagrolaimomorpha</taxon>
        <taxon>Strongyloidoidea</taxon>
        <taxon>Steinernematidae</taxon>
        <taxon>Steinernema</taxon>
    </lineage>
</organism>
<feature type="domain" description="G-protein coupled receptors family 1 profile" evidence="7">
    <location>
        <begin position="42"/>
        <end position="327"/>
    </location>
</feature>
<dbReference type="InterPro" id="IPR019427">
    <property type="entry name" value="7TM_GPCR_serpentine_rcpt_Srw"/>
</dbReference>
<name>A0AA39LV20_9BILA</name>
<evidence type="ECO:0000256" key="5">
    <source>
        <dbReference type="SAM" id="MobiDB-lite"/>
    </source>
</evidence>